<keyword evidence="1" id="KW-1133">Transmembrane helix</keyword>
<dbReference type="EMBL" id="DF820464">
    <property type="protein sequence ID" value="GAK56131.1"/>
    <property type="molecule type" value="Genomic_DNA"/>
</dbReference>
<evidence type="ECO:0000256" key="1">
    <source>
        <dbReference type="SAM" id="Phobius"/>
    </source>
</evidence>
<keyword evidence="1" id="KW-0472">Membrane</keyword>
<keyword evidence="1" id="KW-0812">Transmembrane</keyword>
<organism evidence="2">
    <name type="scientific">Vecturithrix granuli</name>
    <dbReference type="NCBI Taxonomy" id="1499967"/>
    <lineage>
        <taxon>Bacteria</taxon>
        <taxon>Candidatus Moduliflexota</taxon>
        <taxon>Candidatus Vecturitrichia</taxon>
        <taxon>Candidatus Vecturitrichales</taxon>
        <taxon>Candidatus Vecturitrichaceae</taxon>
        <taxon>Candidatus Vecturithrix</taxon>
    </lineage>
</organism>
<reference evidence="2" key="1">
    <citation type="journal article" date="2015" name="PeerJ">
        <title>First genomic representation of candidate bacterial phylum KSB3 points to enhanced environmental sensing as a trigger of wastewater bulking.</title>
        <authorList>
            <person name="Sekiguchi Y."/>
            <person name="Ohashi A."/>
            <person name="Parks D.H."/>
            <person name="Yamauchi T."/>
            <person name="Tyson G.W."/>
            <person name="Hugenholtz P."/>
        </authorList>
    </citation>
    <scope>NUCLEOTIDE SEQUENCE [LARGE SCALE GENOMIC DNA]</scope>
</reference>
<name>A0A081BUX6_VECG1</name>
<evidence type="ECO:0000313" key="2">
    <source>
        <dbReference type="EMBL" id="GAK56131.1"/>
    </source>
</evidence>
<sequence>MKPVQCRQCHFWVNACEKYCPNCGSAHPAILQKNVEWYAGQHLIALMTGCGSLAIAVSLIRAVGAFAGYFLGGLVMLISLSYYGFVLWKTRQFAQTSPISLHHSETIIQERLRELETRQIRIHDMLQRDAPEQIFSSHPLPLLETLQQALTTLQVQQDQYRAKLWEIALIRWMNRLKPLIENWQSITYEQCQMYLKTLAEMDASGETLLHEYRSLSRATTAEKESIALWEQALEKIQEIRQALQAKQIAVTVKGISRFNDAEPILVNGFADAWEFSASLQELEEEYFRLKSEEEIY</sequence>
<dbReference type="HOGENOM" id="CLU_938970_0_0_0"/>
<protein>
    <submittedName>
        <fullName evidence="2">Uncharacterized protein</fullName>
    </submittedName>
</protein>
<feature type="transmembrane region" description="Helical" evidence="1">
    <location>
        <begin position="66"/>
        <end position="88"/>
    </location>
</feature>
<feature type="transmembrane region" description="Helical" evidence="1">
    <location>
        <begin position="43"/>
        <end position="60"/>
    </location>
</feature>
<keyword evidence="3" id="KW-1185">Reference proteome</keyword>
<dbReference type="eggNOG" id="ENOG502ZEFR">
    <property type="taxonomic scope" value="Bacteria"/>
</dbReference>
<accession>A0A081BUX6</accession>
<gene>
    <name evidence="2" type="ORF">U27_03093</name>
</gene>
<evidence type="ECO:0000313" key="3">
    <source>
        <dbReference type="Proteomes" id="UP000030661"/>
    </source>
</evidence>
<dbReference type="AlphaFoldDB" id="A0A081BUX6"/>
<dbReference type="Proteomes" id="UP000030661">
    <property type="component" value="Unassembled WGS sequence"/>
</dbReference>
<proteinExistence type="predicted"/>
<dbReference type="STRING" id="1499967.U27_03093"/>